<sequence>MKRLFLIISLLILAGNYGYENINISPKLVDNTTNNVYIEYNLNNSLAIHNFTLNLVSDGIAFENNTLNISYVEGGKGIYKNFSGKIINKSINDYNIIISVRYVLNNSLISYIKHFHVYKVNNSKLINNNETLLNTENKSSKSTPNITNNTNNNNSTTISKNETHGKKTHKANSIITNNTNITNNSITANSNNIVNKPSNDNNNDNQLNYVVYGIIGLIMGVISALIVIYVYRL</sequence>
<dbReference type="Proteomes" id="UP000009296">
    <property type="component" value="Chromosome"/>
</dbReference>
<feature type="transmembrane region" description="Helical" evidence="2">
    <location>
        <begin position="209"/>
        <end position="231"/>
    </location>
</feature>
<dbReference type="RefSeq" id="WP_013867516.1">
    <property type="nucleotide sequence ID" value="NC_015636.1"/>
</dbReference>
<accession>F8AJX8</accession>
<protein>
    <submittedName>
        <fullName evidence="3">Uncharacterized protein</fullName>
    </submittedName>
</protein>
<dbReference type="STRING" id="647113.Metok_1369"/>
<dbReference type="EMBL" id="CP002792">
    <property type="protein sequence ID" value="AEH07334.1"/>
    <property type="molecule type" value="Genomic_DNA"/>
</dbReference>
<organism evidence="3 4">
    <name type="scientific">Methanothermococcus okinawensis (strain DSM 14208 / JCM 11175 / IH1)</name>
    <dbReference type="NCBI Taxonomy" id="647113"/>
    <lineage>
        <taxon>Archaea</taxon>
        <taxon>Methanobacteriati</taxon>
        <taxon>Methanobacteriota</taxon>
        <taxon>Methanomada group</taxon>
        <taxon>Methanococci</taxon>
        <taxon>Methanococcales</taxon>
        <taxon>Methanococcaceae</taxon>
        <taxon>Methanothermococcus</taxon>
    </lineage>
</organism>
<reference evidence="3" key="1">
    <citation type="submission" date="2011-05" db="EMBL/GenBank/DDBJ databases">
        <title>Complete sequence of chromosome of Methanothermococcus okinawensis IH1.</title>
        <authorList>
            <consortium name="US DOE Joint Genome Institute"/>
            <person name="Lucas S."/>
            <person name="Han J."/>
            <person name="Lapidus A."/>
            <person name="Cheng J.-F."/>
            <person name="Goodwin L."/>
            <person name="Pitluck S."/>
            <person name="Peters L."/>
            <person name="Mikhailova N."/>
            <person name="Held B."/>
            <person name="Han C."/>
            <person name="Tapia R."/>
            <person name="Land M."/>
            <person name="Hauser L."/>
            <person name="Kyrpides N."/>
            <person name="Ivanova N."/>
            <person name="Pagani I."/>
            <person name="Sieprawska-Lupa M."/>
            <person name="Takai K."/>
            <person name="Miyazaki J."/>
            <person name="Whitman W."/>
            <person name="Woyke T."/>
        </authorList>
    </citation>
    <scope>NUCLEOTIDE SEQUENCE</scope>
    <source>
        <strain evidence="3">IH1</strain>
    </source>
</reference>
<evidence type="ECO:0000313" key="3">
    <source>
        <dbReference type="EMBL" id="AEH07334.1"/>
    </source>
</evidence>
<feature type="region of interest" description="Disordered" evidence="1">
    <location>
        <begin position="136"/>
        <end position="171"/>
    </location>
</feature>
<gene>
    <name evidence="3" type="ordered locus">Metok_1369</name>
</gene>
<evidence type="ECO:0000256" key="1">
    <source>
        <dbReference type="SAM" id="MobiDB-lite"/>
    </source>
</evidence>
<keyword evidence="4" id="KW-1185">Reference proteome</keyword>
<proteinExistence type="predicted"/>
<dbReference type="eggNOG" id="arCOG05039">
    <property type="taxonomic scope" value="Archaea"/>
</dbReference>
<feature type="compositionally biased region" description="Low complexity" evidence="1">
    <location>
        <begin position="136"/>
        <end position="160"/>
    </location>
</feature>
<dbReference type="GeneID" id="10773525"/>
<evidence type="ECO:0000313" key="4">
    <source>
        <dbReference type="Proteomes" id="UP000009296"/>
    </source>
</evidence>
<name>F8AJX8_METOI</name>
<evidence type="ECO:0000256" key="2">
    <source>
        <dbReference type="SAM" id="Phobius"/>
    </source>
</evidence>
<dbReference type="AlphaFoldDB" id="F8AJX8"/>
<keyword evidence="2" id="KW-1133">Transmembrane helix</keyword>
<keyword evidence="2" id="KW-0812">Transmembrane</keyword>
<dbReference type="HOGENOM" id="CLU_1187792_0_0_2"/>
<keyword evidence="2" id="KW-0472">Membrane</keyword>
<dbReference type="KEGG" id="mok:Metok_1369"/>